<evidence type="ECO:0000256" key="1">
    <source>
        <dbReference type="SAM" id="MobiDB-lite"/>
    </source>
</evidence>
<feature type="compositionally biased region" description="Acidic residues" evidence="1">
    <location>
        <begin position="149"/>
        <end position="159"/>
    </location>
</feature>
<evidence type="ECO:0000313" key="2">
    <source>
        <dbReference type="EMBL" id="KAJ7216315.1"/>
    </source>
</evidence>
<reference evidence="2" key="1">
    <citation type="submission" date="2023-03" db="EMBL/GenBank/DDBJ databases">
        <title>Massive genome expansion in bonnet fungi (Mycena s.s.) driven by repeated elements and novel gene families across ecological guilds.</title>
        <authorList>
            <consortium name="Lawrence Berkeley National Laboratory"/>
            <person name="Harder C.B."/>
            <person name="Miyauchi S."/>
            <person name="Viragh M."/>
            <person name="Kuo A."/>
            <person name="Thoen E."/>
            <person name="Andreopoulos B."/>
            <person name="Lu D."/>
            <person name="Skrede I."/>
            <person name="Drula E."/>
            <person name="Henrissat B."/>
            <person name="Morin E."/>
            <person name="Kohler A."/>
            <person name="Barry K."/>
            <person name="LaButti K."/>
            <person name="Morin E."/>
            <person name="Salamov A."/>
            <person name="Lipzen A."/>
            <person name="Mereny Z."/>
            <person name="Hegedus B."/>
            <person name="Baldrian P."/>
            <person name="Stursova M."/>
            <person name="Weitz H."/>
            <person name="Taylor A."/>
            <person name="Grigoriev I.V."/>
            <person name="Nagy L.G."/>
            <person name="Martin F."/>
            <person name="Kauserud H."/>
        </authorList>
    </citation>
    <scope>NUCLEOTIDE SEQUENCE</scope>
    <source>
        <strain evidence="2">9144</strain>
    </source>
</reference>
<accession>A0AAD6VQ51</accession>
<dbReference type="EMBL" id="JARJCW010000015">
    <property type="protein sequence ID" value="KAJ7216315.1"/>
    <property type="molecule type" value="Genomic_DNA"/>
</dbReference>
<gene>
    <name evidence="2" type="ORF">GGX14DRAFT_391162</name>
</gene>
<protein>
    <submittedName>
        <fullName evidence="2">Uncharacterized protein</fullName>
    </submittedName>
</protein>
<comment type="caution">
    <text evidence="2">The sequence shown here is derived from an EMBL/GenBank/DDBJ whole genome shotgun (WGS) entry which is preliminary data.</text>
</comment>
<feature type="region of interest" description="Disordered" evidence="1">
    <location>
        <begin position="131"/>
        <end position="165"/>
    </location>
</feature>
<sequence>MDREDCRAHSKGVPQGGASIPQRAKKAHSQNQELRKGGLTGSSEERQTIIEALDAAKNPSAHIKQAVADALARAAAPATLNDPNSVRSWTSNLRKALETISVLEPEDDDDAVEQEGDRLFAFFDKMTLSQPAPELQPSQPPTDKGPDVVTDDGDDEDDNVVGGPDVCESDEMDIFGIPIQDIRRSFLEYLVHPVLLARAYAKLKASDDDVAAGAMPGYHCPQCALYTHRDPVPENVSETISKLERHLVTHHSDWDDLELKIVTSGPNGVKYHCPAGDYVQGDSVQDVRRHALSSTCVNSELYNAMARLREEVVPKDNISRSFRDKRQGRSNVANGVNRWEVEEEPEETLTLDLNDQVKGLVKAAVEFYDDPDVETVAQVLLDYVEDEAASLRPLLKGEKAPLSSDWEALGLDKL</sequence>
<evidence type="ECO:0000313" key="3">
    <source>
        <dbReference type="Proteomes" id="UP001219525"/>
    </source>
</evidence>
<proteinExistence type="predicted"/>
<dbReference type="Proteomes" id="UP001219525">
    <property type="component" value="Unassembled WGS sequence"/>
</dbReference>
<feature type="region of interest" description="Disordered" evidence="1">
    <location>
        <begin position="1"/>
        <end position="43"/>
    </location>
</feature>
<keyword evidence="3" id="KW-1185">Reference proteome</keyword>
<dbReference type="AlphaFoldDB" id="A0AAD6VQ51"/>
<name>A0AAD6VQ51_9AGAR</name>
<organism evidence="2 3">
    <name type="scientific">Mycena pura</name>
    <dbReference type="NCBI Taxonomy" id="153505"/>
    <lineage>
        <taxon>Eukaryota</taxon>
        <taxon>Fungi</taxon>
        <taxon>Dikarya</taxon>
        <taxon>Basidiomycota</taxon>
        <taxon>Agaricomycotina</taxon>
        <taxon>Agaricomycetes</taxon>
        <taxon>Agaricomycetidae</taxon>
        <taxon>Agaricales</taxon>
        <taxon>Marasmiineae</taxon>
        <taxon>Mycenaceae</taxon>
        <taxon>Mycena</taxon>
    </lineage>
</organism>